<gene>
    <name evidence="2" type="ORF">KOR42_54040</name>
</gene>
<evidence type="ECO:0000313" key="3">
    <source>
        <dbReference type="Proteomes" id="UP000317243"/>
    </source>
</evidence>
<dbReference type="RefSeq" id="WP_146512625.1">
    <property type="nucleotide sequence ID" value="NZ_SIHI01000094.1"/>
</dbReference>
<feature type="region of interest" description="Disordered" evidence="1">
    <location>
        <begin position="813"/>
        <end position="837"/>
    </location>
</feature>
<protein>
    <submittedName>
        <fullName evidence="2">Uncharacterized protein</fullName>
    </submittedName>
</protein>
<proteinExistence type="predicted"/>
<name>A0A5C5UZ67_9PLAN</name>
<reference evidence="2 3" key="1">
    <citation type="submission" date="2019-02" db="EMBL/GenBank/DDBJ databases">
        <title>Deep-cultivation of Planctomycetes and their phenomic and genomic characterization uncovers novel biology.</title>
        <authorList>
            <person name="Wiegand S."/>
            <person name="Jogler M."/>
            <person name="Boedeker C."/>
            <person name="Pinto D."/>
            <person name="Vollmers J."/>
            <person name="Rivas-Marin E."/>
            <person name="Kohn T."/>
            <person name="Peeters S.H."/>
            <person name="Heuer A."/>
            <person name="Rast P."/>
            <person name="Oberbeckmann S."/>
            <person name="Bunk B."/>
            <person name="Jeske O."/>
            <person name="Meyerdierks A."/>
            <person name="Storesund J.E."/>
            <person name="Kallscheuer N."/>
            <person name="Luecker S."/>
            <person name="Lage O.M."/>
            <person name="Pohl T."/>
            <person name="Merkel B.J."/>
            <person name="Hornburger P."/>
            <person name="Mueller R.-W."/>
            <person name="Bruemmer F."/>
            <person name="Labrenz M."/>
            <person name="Spormann A.M."/>
            <person name="Op Den Camp H."/>
            <person name="Overmann J."/>
            <person name="Amann R."/>
            <person name="Jetten M.S.M."/>
            <person name="Mascher T."/>
            <person name="Medema M.H."/>
            <person name="Devos D.P."/>
            <person name="Kaster A.-K."/>
            <person name="Ovreas L."/>
            <person name="Rohde M."/>
            <person name="Galperin M.Y."/>
            <person name="Jogler C."/>
        </authorList>
    </citation>
    <scope>NUCLEOTIDE SEQUENCE [LARGE SCALE GENOMIC DNA]</scope>
    <source>
        <strain evidence="2 3">KOR42</strain>
    </source>
</reference>
<evidence type="ECO:0000313" key="2">
    <source>
        <dbReference type="EMBL" id="TWT30953.1"/>
    </source>
</evidence>
<evidence type="ECO:0000256" key="1">
    <source>
        <dbReference type="SAM" id="MobiDB-lite"/>
    </source>
</evidence>
<keyword evidence="3" id="KW-1185">Reference proteome</keyword>
<accession>A0A5C5UZ67</accession>
<dbReference type="AlphaFoldDB" id="A0A5C5UZ67"/>
<sequence>MHQQLGDQAELRLYFDEVLIESFDFVVGTVFDRVLSWSFGNVGYRDALREACSSILMKFLGRCAVVSADVLVDHAMRHVNTELVELAENADAPNGLGTLLAVEINQDPEFVAELTEESLLIAADVFRPFNDEKRHRIRHVLYNLLDPMPPGSDAGWIEQLQNDAFIPDPQTRSDLNLLAAEFAESLAETLFDFFTRVMLRIGEKAGEEIAKSMEGFLEEVAIWLDELQQLSQQLFQRLLELPGEIVDLAQQVTEYFSGALSDLQASLNLAVSQSVRTLVHDDVKTHLVNLAMVPLENDLAYQALSNSVRSSIRNQLASSVDGLVAVQIIDDVFDSVLTPLQLQSEEVLNDLLDQFRSANNSGEVDNQISDFLLDILEDQLRAAIDGSFAIHVQFDETYSWTPPRVAVGGYFDSKGNWITTYYQPPKISKSVSFDLGTFSCSVDYFVSALRSAVGGLPGFAPLVQEMTSKIVLGLNTENQLAGAELEQEIVEEQHAAASEELSSAYLDEAKAVIVEPSPTSLYTHDLDLEVLLTNVPESLLGLGNMQAQRVFVFLNQSPLDIARFHVHRYESGDEEMSSTTIFYPFEKVDAWGNIASLKKGERSRFVRSDRLWKPSQNASKEQKTGVRWRWRNVQRSTLAAKRRSSQERIAELLQPHRARLNDVGKTLSTDQRQHLRGGSESKLTLTLQIPLSELRHGINTVALTIIDGKQKAVEQIVTFVAAPSERSTGCPQVKRPPEVEVNWERLPRSVQVLLGMQDQDQSIPISSEDLQPTKDGDPLWLPQPNVRKRRLAKMAEVERMKLRLTGRHVKELCGSVRSKRLRPAASPPEPDTKKPHS</sequence>
<dbReference type="Proteomes" id="UP000317243">
    <property type="component" value="Unassembled WGS sequence"/>
</dbReference>
<comment type="caution">
    <text evidence="2">The sequence shown here is derived from an EMBL/GenBank/DDBJ whole genome shotgun (WGS) entry which is preliminary data.</text>
</comment>
<organism evidence="2 3">
    <name type="scientific">Thalassoglobus neptunius</name>
    <dbReference type="NCBI Taxonomy" id="1938619"/>
    <lineage>
        <taxon>Bacteria</taxon>
        <taxon>Pseudomonadati</taxon>
        <taxon>Planctomycetota</taxon>
        <taxon>Planctomycetia</taxon>
        <taxon>Planctomycetales</taxon>
        <taxon>Planctomycetaceae</taxon>
        <taxon>Thalassoglobus</taxon>
    </lineage>
</organism>
<dbReference type="EMBL" id="SIHI01000094">
    <property type="protein sequence ID" value="TWT30953.1"/>
    <property type="molecule type" value="Genomic_DNA"/>
</dbReference>